<dbReference type="Gene3D" id="3.80.10.10">
    <property type="entry name" value="Ribonuclease Inhibitor"/>
    <property type="match status" value="1"/>
</dbReference>
<accession>A0A445EC82</accession>
<organism evidence="1 2">
    <name type="scientific">Arachis hypogaea</name>
    <name type="common">Peanut</name>
    <dbReference type="NCBI Taxonomy" id="3818"/>
    <lineage>
        <taxon>Eukaryota</taxon>
        <taxon>Viridiplantae</taxon>
        <taxon>Streptophyta</taxon>
        <taxon>Embryophyta</taxon>
        <taxon>Tracheophyta</taxon>
        <taxon>Spermatophyta</taxon>
        <taxon>Magnoliopsida</taxon>
        <taxon>eudicotyledons</taxon>
        <taxon>Gunneridae</taxon>
        <taxon>Pentapetalae</taxon>
        <taxon>rosids</taxon>
        <taxon>fabids</taxon>
        <taxon>Fabales</taxon>
        <taxon>Fabaceae</taxon>
        <taxon>Papilionoideae</taxon>
        <taxon>50 kb inversion clade</taxon>
        <taxon>dalbergioids sensu lato</taxon>
        <taxon>Dalbergieae</taxon>
        <taxon>Pterocarpus clade</taxon>
        <taxon>Arachis</taxon>
    </lineage>
</organism>
<dbReference type="Proteomes" id="UP000289738">
    <property type="component" value="Chromosome A02"/>
</dbReference>
<reference evidence="1 2" key="1">
    <citation type="submission" date="2019-01" db="EMBL/GenBank/DDBJ databases">
        <title>Sequencing of cultivated peanut Arachis hypogaea provides insights into genome evolution and oil improvement.</title>
        <authorList>
            <person name="Chen X."/>
        </authorList>
    </citation>
    <scope>NUCLEOTIDE SEQUENCE [LARGE SCALE GENOMIC DNA]</scope>
    <source>
        <strain evidence="2">cv. Fuhuasheng</strain>
        <tissue evidence="1">Leaves</tissue>
    </source>
</reference>
<keyword evidence="2" id="KW-1185">Reference proteome</keyword>
<name>A0A445EC82_ARAHY</name>
<evidence type="ECO:0000313" key="2">
    <source>
        <dbReference type="Proteomes" id="UP000289738"/>
    </source>
</evidence>
<evidence type="ECO:0000313" key="1">
    <source>
        <dbReference type="EMBL" id="RYR73136.1"/>
    </source>
</evidence>
<comment type="caution">
    <text evidence="1">The sequence shown here is derived from an EMBL/GenBank/DDBJ whole genome shotgun (WGS) entry which is preliminary data.</text>
</comment>
<sequence length="67" mass="7686">MEHMLILDVGENKFSSSILSSIVDTLSSLQILRMRQNMLNDIINLSENKLFRTIPEGITLLTSLHHY</sequence>
<proteinExistence type="predicted"/>
<dbReference type="SUPFAM" id="SSF52058">
    <property type="entry name" value="L domain-like"/>
    <property type="match status" value="1"/>
</dbReference>
<dbReference type="EMBL" id="SDMP01000002">
    <property type="protein sequence ID" value="RYR73136.1"/>
    <property type="molecule type" value="Genomic_DNA"/>
</dbReference>
<protein>
    <submittedName>
        <fullName evidence="1">Uncharacterized protein</fullName>
    </submittedName>
</protein>
<gene>
    <name evidence="1" type="ORF">Ahy_A02g007466</name>
</gene>
<dbReference type="AlphaFoldDB" id="A0A445EC82"/>
<dbReference type="InterPro" id="IPR032675">
    <property type="entry name" value="LRR_dom_sf"/>
</dbReference>